<organism evidence="1 2">
    <name type="scientific">Lasiosphaeria miniovina</name>
    <dbReference type="NCBI Taxonomy" id="1954250"/>
    <lineage>
        <taxon>Eukaryota</taxon>
        <taxon>Fungi</taxon>
        <taxon>Dikarya</taxon>
        <taxon>Ascomycota</taxon>
        <taxon>Pezizomycotina</taxon>
        <taxon>Sordariomycetes</taxon>
        <taxon>Sordariomycetidae</taxon>
        <taxon>Sordariales</taxon>
        <taxon>Lasiosphaeriaceae</taxon>
        <taxon>Lasiosphaeria</taxon>
    </lineage>
</organism>
<sequence>MSLKYIGVDEKTAQPHIVVHCDKRVAKTVKKFFNQENVLEDLKKRDFQLQIVDNGLFTNVEASLSSAATIGGLILVTHSERTLPALYAITAHHPLRKLYQECEDESGPDDDDECLELRRSVEDVSASALAHVPDKHDFTRTIGRVPDTFCRSVHRPRNSDWVLVEIDRREWKPNLLVELLSTGSSVIGTLAKARRGDCPNEQWLQTRRDGGQRVVGAKDGFVYGHVVSVDSFGEAYVIPMCDMLSEVRSLTGAKCVSLPSGGDVVFMRGLGL</sequence>
<dbReference type="AlphaFoldDB" id="A0AA40E4V0"/>
<proteinExistence type="predicted"/>
<evidence type="ECO:0000313" key="1">
    <source>
        <dbReference type="EMBL" id="KAK0727145.1"/>
    </source>
</evidence>
<dbReference type="EMBL" id="JAUIRO010000002">
    <property type="protein sequence ID" value="KAK0727145.1"/>
    <property type="molecule type" value="Genomic_DNA"/>
</dbReference>
<dbReference type="RefSeq" id="XP_060300001.1">
    <property type="nucleotide sequence ID" value="XM_060439385.1"/>
</dbReference>
<evidence type="ECO:0000313" key="2">
    <source>
        <dbReference type="Proteomes" id="UP001172101"/>
    </source>
</evidence>
<protein>
    <submittedName>
        <fullName evidence="1">Uncharacterized protein</fullName>
    </submittedName>
</protein>
<dbReference type="Proteomes" id="UP001172101">
    <property type="component" value="Unassembled WGS sequence"/>
</dbReference>
<reference evidence="1" key="1">
    <citation type="submission" date="2023-06" db="EMBL/GenBank/DDBJ databases">
        <title>Genome-scale phylogeny and comparative genomics of the fungal order Sordariales.</title>
        <authorList>
            <consortium name="Lawrence Berkeley National Laboratory"/>
            <person name="Hensen N."/>
            <person name="Bonometti L."/>
            <person name="Westerberg I."/>
            <person name="Brannstrom I.O."/>
            <person name="Guillou S."/>
            <person name="Cros-Aarteil S."/>
            <person name="Calhoun S."/>
            <person name="Haridas S."/>
            <person name="Kuo A."/>
            <person name="Mondo S."/>
            <person name="Pangilinan J."/>
            <person name="Riley R."/>
            <person name="LaButti K."/>
            <person name="Andreopoulos B."/>
            <person name="Lipzen A."/>
            <person name="Chen C."/>
            <person name="Yanf M."/>
            <person name="Daum C."/>
            <person name="Ng V."/>
            <person name="Clum A."/>
            <person name="Steindorff A."/>
            <person name="Ohm R."/>
            <person name="Martin F."/>
            <person name="Silar P."/>
            <person name="Natvig D."/>
            <person name="Lalanne C."/>
            <person name="Gautier V."/>
            <person name="Ament-velasquez S.L."/>
            <person name="Kruys A."/>
            <person name="Hutchinson M.I."/>
            <person name="Powell A.J."/>
            <person name="Barry K."/>
            <person name="Miller A.N."/>
            <person name="Grigoriev I.V."/>
            <person name="Debuchy R."/>
            <person name="Gladieux P."/>
            <person name="Thoren M.H."/>
            <person name="Johannesson H."/>
        </authorList>
    </citation>
    <scope>NUCLEOTIDE SEQUENCE</scope>
    <source>
        <strain evidence="1">SMH2392-1A</strain>
    </source>
</reference>
<accession>A0AA40E4V0</accession>
<dbReference type="GeneID" id="85322655"/>
<gene>
    <name evidence="1" type="ORF">B0T26DRAFT_671852</name>
</gene>
<name>A0AA40E4V0_9PEZI</name>
<keyword evidence="2" id="KW-1185">Reference proteome</keyword>
<comment type="caution">
    <text evidence="1">The sequence shown here is derived from an EMBL/GenBank/DDBJ whole genome shotgun (WGS) entry which is preliminary data.</text>
</comment>